<feature type="transmembrane region" description="Helical" evidence="6">
    <location>
        <begin position="40"/>
        <end position="67"/>
    </location>
</feature>
<feature type="transmembrane region" description="Helical" evidence="6">
    <location>
        <begin position="6"/>
        <end position="28"/>
    </location>
</feature>
<reference evidence="7 8" key="1">
    <citation type="submission" date="2020-10" db="EMBL/GenBank/DDBJ databases">
        <title>Ca. Dormibacterota MAGs.</title>
        <authorList>
            <person name="Montgomery K."/>
        </authorList>
    </citation>
    <scope>NUCLEOTIDE SEQUENCE [LARGE SCALE GENOMIC DNA]</scope>
    <source>
        <strain evidence="7">SC8811_S16_3</strain>
    </source>
</reference>
<evidence type="ECO:0000256" key="6">
    <source>
        <dbReference type="SAM" id="Phobius"/>
    </source>
</evidence>
<feature type="transmembrane region" description="Helical" evidence="6">
    <location>
        <begin position="196"/>
        <end position="213"/>
    </location>
</feature>
<keyword evidence="2" id="KW-1003">Cell membrane</keyword>
<comment type="subcellular location">
    <subcellularLocation>
        <location evidence="1">Cell membrane</location>
        <topology evidence="1">Multi-pass membrane protein</topology>
    </subcellularLocation>
</comment>
<name>A0A934KH56_9BACT</name>
<evidence type="ECO:0000256" key="4">
    <source>
        <dbReference type="ARBA" id="ARBA00022989"/>
    </source>
</evidence>
<sequence length="220" mass="22780">MDFVDGRFLAYVAVAGLLIITPGPDMALVSRNALRSGVDAVAPTALGVGLGILGWAAAAAFGVATLLARSATVFTMLRLAGAAYLIVLGLLALRSVLRTRAGGHAAPQPAPTSADPYVSRRLAFLQGLTGNILNPKAAVIFLTLVPQFLRPGDGPARAMVMVALFEVMLVSWLLLYGRGLAGLGASPVGRRLRRRFETVAGVVLVGLGVRVAWESLGAAP</sequence>
<keyword evidence="5 6" id="KW-0472">Membrane</keyword>
<evidence type="ECO:0000313" key="7">
    <source>
        <dbReference type="EMBL" id="MBJ7603421.1"/>
    </source>
</evidence>
<dbReference type="GO" id="GO:0005886">
    <property type="term" value="C:plasma membrane"/>
    <property type="evidence" value="ECO:0007669"/>
    <property type="project" value="UniProtKB-SubCell"/>
</dbReference>
<keyword evidence="4 6" id="KW-1133">Transmembrane helix</keyword>
<dbReference type="Pfam" id="PF01810">
    <property type="entry name" value="LysE"/>
    <property type="match status" value="1"/>
</dbReference>
<evidence type="ECO:0000313" key="8">
    <source>
        <dbReference type="Proteomes" id="UP000620075"/>
    </source>
</evidence>
<comment type="caution">
    <text evidence="7">The sequence shown here is derived from an EMBL/GenBank/DDBJ whole genome shotgun (WGS) entry which is preliminary data.</text>
</comment>
<dbReference type="AlphaFoldDB" id="A0A934KH56"/>
<evidence type="ECO:0000256" key="1">
    <source>
        <dbReference type="ARBA" id="ARBA00004651"/>
    </source>
</evidence>
<organism evidence="7 8">
    <name type="scientific">Candidatus Dormiibacter inghamiae</name>
    <dbReference type="NCBI Taxonomy" id="3127013"/>
    <lineage>
        <taxon>Bacteria</taxon>
        <taxon>Bacillati</taxon>
        <taxon>Candidatus Dormiibacterota</taxon>
        <taxon>Candidatus Dormibacteria</taxon>
        <taxon>Candidatus Dormibacterales</taxon>
        <taxon>Candidatus Dormibacteraceae</taxon>
        <taxon>Candidatus Dormiibacter</taxon>
    </lineage>
</organism>
<evidence type="ECO:0000256" key="3">
    <source>
        <dbReference type="ARBA" id="ARBA00022692"/>
    </source>
</evidence>
<dbReference type="InterPro" id="IPR001123">
    <property type="entry name" value="LeuE-type"/>
</dbReference>
<dbReference type="PANTHER" id="PTHR30086:SF20">
    <property type="entry name" value="ARGININE EXPORTER PROTEIN ARGO-RELATED"/>
    <property type="match status" value="1"/>
</dbReference>
<protein>
    <submittedName>
        <fullName evidence="7">LysE family translocator</fullName>
    </submittedName>
</protein>
<feature type="transmembrane region" description="Helical" evidence="6">
    <location>
        <begin position="155"/>
        <end position="175"/>
    </location>
</feature>
<dbReference type="RefSeq" id="WP_338179422.1">
    <property type="nucleotide sequence ID" value="NZ_JAEKNQ010000036.1"/>
</dbReference>
<dbReference type="PANTHER" id="PTHR30086">
    <property type="entry name" value="ARGININE EXPORTER PROTEIN ARGO"/>
    <property type="match status" value="1"/>
</dbReference>
<feature type="transmembrane region" description="Helical" evidence="6">
    <location>
        <begin position="73"/>
        <end position="93"/>
    </location>
</feature>
<dbReference type="EMBL" id="JAEKNQ010000036">
    <property type="protein sequence ID" value="MBJ7603421.1"/>
    <property type="molecule type" value="Genomic_DNA"/>
</dbReference>
<keyword evidence="3 6" id="KW-0812">Transmembrane</keyword>
<evidence type="ECO:0000256" key="2">
    <source>
        <dbReference type="ARBA" id="ARBA00022475"/>
    </source>
</evidence>
<accession>A0A934KH56</accession>
<dbReference type="PIRSF" id="PIRSF006324">
    <property type="entry name" value="LeuE"/>
    <property type="match status" value="1"/>
</dbReference>
<dbReference type="GO" id="GO:0015171">
    <property type="term" value="F:amino acid transmembrane transporter activity"/>
    <property type="evidence" value="ECO:0007669"/>
    <property type="project" value="TreeGrafter"/>
</dbReference>
<proteinExistence type="predicted"/>
<feature type="transmembrane region" description="Helical" evidence="6">
    <location>
        <begin position="128"/>
        <end position="149"/>
    </location>
</feature>
<evidence type="ECO:0000256" key="5">
    <source>
        <dbReference type="ARBA" id="ARBA00023136"/>
    </source>
</evidence>
<dbReference type="Proteomes" id="UP000620075">
    <property type="component" value="Unassembled WGS sequence"/>
</dbReference>
<gene>
    <name evidence="7" type="ORF">JF888_09580</name>
</gene>